<keyword evidence="9" id="KW-1185">Reference proteome</keyword>
<keyword evidence="3 5" id="KW-0819">tRNA processing</keyword>
<gene>
    <name evidence="5 8" type="primary">truB</name>
    <name evidence="8" type="ORF">Hgul01_04948</name>
</gene>
<dbReference type="EC" id="5.4.99.25" evidence="5"/>
<sequence>MINGPLLYMVHGFLNIDKPQGITSTDVVRVVKRNARQKRVGHGGTLDPMATGVLPIALGNATRLLEYLLEEERKAYTATLRLGITTDSDDAEGAVIAEAPIPTLDPALIESVLSQFRGAIEQVPPQYAAIRVDGKRMYEYAREGKHIELPARPITIEQLDLLAWDAQQLTIAVDCSKGTYIRAIARDIGALLGCGAHLTALRRTRAGAFDLSNSISLAKLDQQPEAFAAALLPPQAALANWPLINLADAAVADVRMGRVVQVDSQVERVGLLDQAGQLVAIAVLRETGYQPIKVFAVEE</sequence>
<evidence type="ECO:0000256" key="2">
    <source>
        <dbReference type="ARBA" id="ARBA00005642"/>
    </source>
</evidence>
<accession>A0ABP9X6X6</accession>
<feature type="active site" description="Nucleophile" evidence="5">
    <location>
        <position position="47"/>
    </location>
</feature>
<dbReference type="RefSeq" id="WP_345724707.1">
    <property type="nucleotide sequence ID" value="NZ_BAABRU010000033.1"/>
</dbReference>
<dbReference type="Proteomes" id="UP001428290">
    <property type="component" value="Unassembled WGS sequence"/>
</dbReference>
<dbReference type="PANTHER" id="PTHR13767:SF2">
    <property type="entry name" value="PSEUDOURIDYLATE SYNTHASE TRUB1"/>
    <property type="match status" value="1"/>
</dbReference>
<dbReference type="InterPro" id="IPR032819">
    <property type="entry name" value="TruB_C"/>
</dbReference>
<dbReference type="InterPro" id="IPR014780">
    <property type="entry name" value="tRNA_psdUridine_synth_TruB"/>
</dbReference>
<reference evidence="8 9" key="1">
    <citation type="submission" date="2024-02" db="EMBL/GenBank/DDBJ databases">
        <title>Herpetosiphon gulosus NBRC 112829.</title>
        <authorList>
            <person name="Ichikawa N."/>
            <person name="Katano-Makiyama Y."/>
            <person name="Hidaka K."/>
        </authorList>
    </citation>
    <scope>NUCLEOTIDE SEQUENCE [LARGE SCALE GENOMIC DNA]</scope>
    <source>
        <strain evidence="8 9">NBRC 112829</strain>
    </source>
</reference>
<comment type="caution">
    <text evidence="8">The sequence shown here is derived from an EMBL/GenBank/DDBJ whole genome shotgun (WGS) entry which is preliminary data.</text>
</comment>
<dbReference type="SUPFAM" id="SSF55120">
    <property type="entry name" value="Pseudouridine synthase"/>
    <property type="match status" value="1"/>
</dbReference>
<dbReference type="Pfam" id="PF01509">
    <property type="entry name" value="TruB_N"/>
    <property type="match status" value="1"/>
</dbReference>
<evidence type="ECO:0000256" key="4">
    <source>
        <dbReference type="ARBA" id="ARBA00023235"/>
    </source>
</evidence>
<comment type="similarity">
    <text evidence="2 5">Belongs to the pseudouridine synthase TruB family. Type 1 subfamily.</text>
</comment>
<dbReference type="Pfam" id="PF16198">
    <property type="entry name" value="TruB_C_2"/>
    <property type="match status" value="1"/>
</dbReference>
<evidence type="ECO:0000256" key="3">
    <source>
        <dbReference type="ARBA" id="ARBA00022694"/>
    </source>
</evidence>
<evidence type="ECO:0000313" key="8">
    <source>
        <dbReference type="EMBL" id="GAA5531123.1"/>
    </source>
</evidence>
<evidence type="ECO:0000313" key="9">
    <source>
        <dbReference type="Proteomes" id="UP001428290"/>
    </source>
</evidence>
<feature type="domain" description="Pseudouridine synthase II N-terminal" evidence="6">
    <location>
        <begin position="32"/>
        <end position="181"/>
    </location>
</feature>
<dbReference type="NCBIfam" id="TIGR00431">
    <property type="entry name" value="TruB"/>
    <property type="match status" value="1"/>
</dbReference>
<name>A0ABP9X6X6_9CHLR</name>
<evidence type="ECO:0000259" key="6">
    <source>
        <dbReference type="Pfam" id="PF01509"/>
    </source>
</evidence>
<evidence type="ECO:0000256" key="1">
    <source>
        <dbReference type="ARBA" id="ARBA00000385"/>
    </source>
</evidence>
<dbReference type="InterPro" id="IPR020103">
    <property type="entry name" value="PsdUridine_synth_cat_dom_sf"/>
</dbReference>
<dbReference type="EMBL" id="BAABRU010000033">
    <property type="protein sequence ID" value="GAA5531123.1"/>
    <property type="molecule type" value="Genomic_DNA"/>
</dbReference>
<dbReference type="InterPro" id="IPR002501">
    <property type="entry name" value="PsdUridine_synth_N"/>
</dbReference>
<organism evidence="8 9">
    <name type="scientific">Herpetosiphon gulosus</name>
    <dbReference type="NCBI Taxonomy" id="1973496"/>
    <lineage>
        <taxon>Bacteria</taxon>
        <taxon>Bacillati</taxon>
        <taxon>Chloroflexota</taxon>
        <taxon>Chloroflexia</taxon>
        <taxon>Herpetosiphonales</taxon>
        <taxon>Herpetosiphonaceae</taxon>
        <taxon>Herpetosiphon</taxon>
    </lineage>
</organism>
<dbReference type="HAMAP" id="MF_01080">
    <property type="entry name" value="TruB_bact"/>
    <property type="match status" value="1"/>
</dbReference>
<dbReference type="CDD" id="cd02573">
    <property type="entry name" value="PseudoU_synth_EcTruB"/>
    <property type="match status" value="1"/>
</dbReference>
<feature type="domain" description="tRNA pseudouridylate synthase B C-terminal" evidence="7">
    <location>
        <begin position="182"/>
        <end position="233"/>
    </location>
</feature>
<dbReference type="Gene3D" id="3.30.2350.10">
    <property type="entry name" value="Pseudouridine synthase"/>
    <property type="match status" value="1"/>
</dbReference>
<evidence type="ECO:0000256" key="5">
    <source>
        <dbReference type="HAMAP-Rule" id="MF_01080"/>
    </source>
</evidence>
<protein>
    <recommendedName>
        <fullName evidence="5">tRNA pseudouridine synthase B</fullName>
        <ecNumber evidence="5">5.4.99.25</ecNumber>
    </recommendedName>
    <alternativeName>
        <fullName evidence="5">tRNA pseudouridine(55) synthase</fullName>
        <shortName evidence="5">Psi55 synthase</shortName>
    </alternativeName>
    <alternativeName>
        <fullName evidence="5">tRNA pseudouridylate synthase</fullName>
    </alternativeName>
    <alternativeName>
        <fullName evidence="5">tRNA-uridine isomerase</fullName>
    </alternativeName>
</protein>
<comment type="catalytic activity">
    <reaction evidence="1 5">
        <text>uridine(55) in tRNA = pseudouridine(55) in tRNA</text>
        <dbReference type="Rhea" id="RHEA:42532"/>
        <dbReference type="Rhea" id="RHEA-COMP:10101"/>
        <dbReference type="Rhea" id="RHEA-COMP:10102"/>
        <dbReference type="ChEBI" id="CHEBI:65314"/>
        <dbReference type="ChEBI" id="CHEBI:65315"/>
        <dbReference type="EC" id="5.4.99.25"/>
    </reaction>
</comment>
<evidence type="ECO:0000259" key="7">
    <source>
        <dbReference type="Pfam" id="PF16198"/>
    </source>
</evidence>
<keyword evidence="4 5" id="KW-0413">Isomerase</keyword>
<comment type="function">
    <text evidence="5">Responsible for synthesis of pseudouridine from uracil-55 in the psi GC loop of transfer RNAs.</text>
</comment>
<dbReference type="PANTHER" id="PTHR13767">
    <property type="entry name" value="TRNA-PSEUDOURIDINE SYNTHASE"/>
    <property type="match status" value="1"/>
</dbReference>
<proteinExistence type="inferred from homology"/>